<evidence type="ECO:0000256" key="12">
    <source>
        <dbReference type="SAM" id="MobiDB-lite"/>
    </source>
</evidence>
<evidence type="ECO:0000313" key="15">
    <source>
        <dbReference type="Proteomes" id="UP000054558"/>
    </source>
</evidence>
<evidence type="ECO:0000313" key="14">
    <source>
        <dbReference type="EMBL" id="GAQ79854.1"/>
    </source>
</evidence>
<accession>A0A1Y1HML3</accession>
<evidence type="ECO:0000256" key="7">
    <source>
        <dbReference type="ARBA" id="ARBA00022640"/>
    </source>
</evidence>
<keyword evidence="11" id="KW-0604">Photosystem II</keyword>
<dbReference type="PANTHER" id="PTHR34369:SF7">
    <property type="entry name" value="PHOTOSYSTEM II 10 KDA POLYPEPTIDE, CHLOROPLASTIC"/>
    <property type="match status" value="1"/>
</dbReference>
<comment type="function">
    <text evidence="1">Associated with the oxygen-evolving complex of photosystem II.</text>
</comment>
<dbReference type="STRING" id="105231.A0A1Y1HML3"/>
<feature type="compositionally biased region" description="Polar residues" evidence="12">
    <location>
        <begin position="47"/>
        <end position="56"/>
    </location>
</feature>
<evidence type="ECO:0000256" key="1">
    <source>
        <dbReference type="ARBA" id="ARBA00002966"/>
    </source>
</evidence>
<dbReference type="OMA" id="IWAPEEW"/>
<keyword evidence="6" id="KW-0602">Photosynthesis</keyword>
<feature type="region of interest" description="Disordered" evidence="12">
    <location>
        <begin position="47"/>
        <end position="92"/>
    </location>
</feature>
<comment type="subcellular location">
    <subcellularLocation>
        <location evidence="2">Plastid</location>
        <location evidence="2">Chloroplast thylakoid membrane</location>
    </subcellularLocation>
</comment>
<evidence type="ECO:0000256" key="11">
    <source>
        <dbReference type="ARBA" id="ARBA00023276"/>
    </source>
</evidence>
<proteinExistence type="inferred from homology"/>
<keyword evidence="5" id="KW-0150">Chloroplast</keyword>
<evidence type="ECO:0000256" key="13">
    <source>
        <dbReference type="SAM" id="Phobius"/>
    </source>
</evidence>
<dbReference type="GO" id="GO:0009654">
    <property type="term" value="C:photosystem II oxygen evolving complex"/>
    <property type="evidence" value="ECO:0007669"/>
    <property type="project" value="InterPro"/>
</dbReference>
<reference evidence="14 15" key="1">
    <citation type="journal article" date="2014" name="Nat. Commun.">
        <title>Klebsormidium flaccidum genome reveals primary factors for plant terrestrial adaptation.</title>
        <authorList>
            <person name="Hori K."/>
            <person name="Maruyama F."/>
            <person name="Fujisawa T."/>
            <person name="Togashi T."/>
            <person name="Yamamoto N."/>
            <person name="Seo M."/>
            <person name="Sato S."/>
            <person name="Yamada T."/>
            <person name="Mori H."/>
            <person name="Tajima N."/>
            <person name="Moriyama T."/>
            <person name="Ikeuchi M."/>
            <person name="Watanabe M."/>
            <person name="Wada H."/>
            <person name="Kobayashi K."/>
            <person name="Saito M."/>
            <person name="Masuda T."/>
            <person name="Sasaki-Sekimoto Y."/>
            <person name="Mashiguchi K."/>
            <person name="Awai K."/>
            <person name="Shimojima M."/>
            <person name="Masuda S."/>
            <person name="Iwai M."/>
            <person name="Nobusawa T."/>
            <person name="Narise T."/>
            <person name="Kondo S."/>
            <person name="Saito H."/>
            <person name="Sato R."/>
            <person name="Murakawa M."/>
            <person name="Ihara Y."/>
            <person name="Oshima-Yamada Y."/>
            <person name="Ohtaka K."/>
            <person name="Satoh M."/>
            <person name="Sonobe K."/>
            <person name="Ishii M."/>
            <person name="Ohtani R."/>
            <person name="Kanamori-Sato M."/>
            <person name="Honoki R."/>
            <person name="Miyazaki D."/>
            <person name="Mochizuki H."/>
            <person name="Umetsu J."/>
            <person name="Higashi K."/>
            <person name="Shibata D."/>
            <person name="Kamiya Y."/>
            <person name="Sato N."/>
            <person name="Nakamura Y."/>
            <person name="Tabata S."/>
            <person name="Ida S."/>
            <person name="Kurokawa K."/>
            <person name="Ohta H."/>
        </authorList>
    </citation>
    <scope>NUCLEOTIDE SEQUENCE [LARGE SCALE GENOMIC DNA]</scope>
    <source>
        <strain evidence="14 15">NIES-2285</strain>
    </source>
</reference>
<evidence type="ECO:0000256" key="9">
    <source>
        <dbReference type="ARBA" id="ARBA00023078"/>
    </source>
</evidence>
<dbReference type="GO" id="GO:0015979">
    <property type="term" value="P:photosynthesis"/>
    <property type="evidence" value="ECO:0007669"/>
    <property type="project" value="UniProtKB-KW"/>
</dbReference>
<dbReference type="AlphaFoldDB" id="A0A1Y1HML3"/>
<name>A0A1Y1HML3_KLENI</name>
<evidence type="ECO:0000256" key="10">
    <source>
        <dbReference type="ARBA" id="ARBA00023136"/>
    </source>
</evidence>
<evidence type="ECO:0000256" key="3">
    <source>
        <dbReference type="ARBA" id="ARBA00006659"/>
    </source>
</evidence>
<evidence type="ECO:0000256" key="4">
    <source>
        <dbReference type="ARBA" id="ARBA00018725"/>
    </source>
</evidence>
<organism evidence="14 15">
    <name type="scientific">Klebsormidium nitens</name>
    <name type="common">Green alga</name>
    <name type="synonym">Ulothrix nitens</name>
    <dbReference type="NCBI Taxonomy" id="105231"/>
    <lineage>
        <taxon>Eukaryota</taxon>
        <taxon>Viridiplantae</taxon>
        <taxon>Streptophyta</taxon>
        <taxon>Klebsormidiophyceae</taxon>
        <taxon>Klebsormidiales</taxon>
        <taxon>Klebsormidiaceae</taxon>
        <taxon>Klebsormidium</taxon>
    </lineage>
</organism>
<evidence type="ECO:0000256" key="8">
    <source>
        <dbReference type="ARBA" id="ARBA00022946"/>
    </source>
</evidence>
<feature type="transmembrane region" description="Helical" evidence="13">
    <location>
        <begin position="121"/>
        <end position="147"/>
    </location>
</feature>
<comment type="similarity">
    <text evidence="3">Belongs to the psbR family.</text>
</comment>
<gene>
    <name evidence="14" type="ORF">KFL_000390430</name>
</gene>
<protein>
    <recommendedName>
        <fullName evidence="4">Photosystem II 10 kDa polypeptide, chloroplastic</fullName>
    </recommendedName>
</protein>
<evidence type="ECO:0000256" key="6">
    <source>
        <dbReference type="ARBA" id="ARBA00022531"/>
    </source>
</evidence>
<dbReference type="GO" id="GO:0009535">
    <property type="term" value="C:chloroplast thylakoid membrane"/>
    <property type="evidence" value="ECO:0007669"/>
    <property type="project" value="UniProtKB-SubCell"/>
</dbReference>
<evidence type="ECO:0000256" key="2">
    <source>
        <dbReference type="ARBA" id="ARBA00004334"/>
    </source>
</evidence>
<keyword evidence="7" id="KW-0934">Plastid</keyword>
<dbReference type="EMBL" id="DF236988">
    <property type="protein sequence ID" value="GAQ79854.1"/>
    <property type="molecule type" value="Genomic_DNA"/>
</dbReference>
<dbReference type="PANTHER" id="PTHR34369">
    <property type="entry name" value="PHOTOSYSTEM II 10 KDA POLYPEPTIDE, CHLOROPLASTIC"/>
    <property type="match status" value="1"/>
</dbReference>
<keyword evidence="8" id="KW-0809">Transit peptide</keyword>
<keyword evidence="13" id="KW-1133">Transmembrane helix</keyword>
<dbReference type="InterPro" id="IPR006814">
    <property type="entry name" value="PSII_PsbR"/>
</dbReference>
<sequence length="154" mass="15692">MAATTAVSSAVARSSFLGAQTSSFRGDAVASAPAAGLPSLRRSLSVRANSNKNVSNKPKAAQGAQRLVGYKGSTMPGSAPTRRDGKPGVVFRLKGETGKENVDEYSPIFTPEKWSTTGDTYAPGLAGIALWAATFVTVIGGAAFLVINTSALGA</sequence>
<dbReference type="Pfam" id="PF04725">
    <property type="entry name" value="PsbR"/>
    <property type="match status" value="1"/>
</dbReference>
<dbReference type="Proteomes" id="UP000054558">
    <property type="component" value="Unassembled WGS sequence"/>
</dbReference>
<keyword evidence="13" id="KW-0812">Transmembrane</keyword>
<keyword evidence="9" id="KW-0793">Thylakoid</keyword>
<evidence type="ECO:0000256" key="5">
    <source>
        <dbReference type="ARBA" id="ARBA00022528"/>
    </source>
</evidence>
<keyword evidence="10 13" id="KW-0472">Membrane</keyword>
<keyword evidence="15" id="KW-1185">Reference proteome</keyword>